<keyword evidence="1" id="KW-1133">Transmembrane helix</keyword>
<evidence type="ECO:0000313" key="2">
    <source>
        <dbReference type="EMBL" id="WTP87182.1"/>
    </source>
</evidence>
<reference evidence="2" key="1">
    <citation type="submission" date="2022-10" db="EMBL/GenBank/DDBJ databases">
        <title>The complete genomes of actinobacterial strains from the NBC collection.</title>
        <authorList>
            <person name="Joergensen T.S."/>
            <person name="Alvarez Arevalo M."/>
            <person name="Sterndorff E.B."/>
            <person name="Faurdal D."/>
            <person name="Vuksanovic O."/>
            <person name="Mourched A.-S."/>
            <person name="Charusanti P."/>
            <person name="Shaw S."/>
            <person name="Blin K."/>
            <person name="Weber T."/>
        </authorList>
    </citation>
    <scope>NUCLEOTIDE SEQUENCE</scope>
    <source>
        <strain evidence="2">NBC 00180</strain>
    </source>
</reference>
<dbReference type="AlphaFoldDB" id="A0AAU1HYI0"/>
<name>A0AAU1HYI0_9ACTN</name>
<dbReference type="EMBL" id="CP108140">
    <property type="protein sequence ID" value="WTP87182.1"/>
    <property type="molecule type" value="Genomic_DNA"/>
</dbReference>
<feature type="transmembrane region" description="Helical" evidence="1">
    <location>
        <begin position="20"/>
        <end position="47"/>
    </location>
</feature>
<keyword evidence="1" id="KW-0812">Transmembrane</keyword>
<gene>
    <name evidence="2" type="ORF">OG477_18185</name>
</gene>
<protein>
    <recommendedName>
        <fullName evidence="3">Septum formation-related domain-containing protein</fullName>
    </recommendedName>
</protein>
<accession>A0AAU1HYI0</accession>
<evidence type="ECO:0000256" key="1">
    <source>
        <dbReference type="SAM" id="Phobius"/>
    </source>
</evidence>
<proteinExistence type="predicted"/>
<organism evidence="2">
    <name type="scientific">Streptomyces sp. NBC_00180</name>
    <dbReference type="NCBI Taxonomy" id="2903632"/>
    <lineage>
        <taxon>Bacteria</taxon>
        <taxon>Bacillati</taxon>
        <taxon>Actinomycetota</taxon>
        <taxon>Actinomycetes</taxon>
        <taxon>Kitasatosporales</taxon>
        <taxon>Streptomycetaceae</taxon>
        <taxon>Streptomyces</taxon>
    </lineage>
</organism>
<sequence>MSGTERDAGGAQAPRGRTRWPVFAAIMALPGLVLAGLVALVVMWVVADDPPRSGADTVSCADALHFGGAELPDGAEVVGACKTQGFQDIHYSATFRMPRADVPDWLKGTYPDAPAPGKKFCGAVDVDLCLDVDAPGGHPDAGAHAVQVRVEYEDADTALVRFAAFTM</sequence>
<keyword evidence="1" id="KW-0472">Membrane</keyword>
<evidence type="ECO:0008006" key="3">
    <source>
        <dbReference type="Google" id="ProtNLM"/>
    </source>
</evidence>